<keyword evidence="5" id="KW-0949">S-adenosyl-L-methionine</keyword>
<evidence type="ECO:0000256" key="3">
    <source>
        <dbReference type="ARBA" id="ARBA00022603"/>
    </source>
</evidence>
<feature type="domain" description="Pre-SET" evidence="8">
    <location>
        <begin position="11"/>
        <end position="84"/>
    </location>
</feature>
<evidence type="ECO:0000256" key="7">
    <source>
        <dbReference type="ARBA" id="ARBA00022833"/>
    </source>
</evidence>
<dbReference type="InterPro" id="IPR046341">
    <property type="entry name" value="SET_dom_sf"/>
</dbReference>
<keyword evidence="2" id="KW-0158">Chromosome</keyword>
<dbReference type="GO" id="GO:0042054">
    <property type="term" value="F:histone methyltransferase activity"/>
    <property type="evidence" value="ECO:0007669"/>
    <property type="project" value="InterPro"/>
</dbReference>
<accession>A0AAW1SHL6</accession>
<proteinExistence type="predicted"/>
<dbReference type="GO" id="GO:0032259">
    <property type="term" value="P:methylation"/>
    <property type="evidence" value="ECO:0007669"/>
    <property type="project" value="UniProtKB-KW"/>
</dbReference>
<dbReference type="GO" id="GO:0008270">
    <property type="term" value="F:zinc ion binding"/>
    <property type="evidence" value="ECO:0007669"/>
    <property type="project" value="InterPro"/>
</dbReference>
<reference evidence="10 11" key="1">
    <citation type="journal article" date="2024" name="Nat. Commun.">
        <title>Phylogenomics reveals the evolutionary origins of lichenization in chlorophyte algae.</title>
        <authorList>
            <person name="Puginier C."/>
            <person name="Libourel C."/>
            <person name="Otte J."/>
            <person name="Skaloud P."/>
            <person name="Haon M."/>
            <person name="Grisel S."/>
            <person name="Petersen M."/>
            <person name="Berrin J.G."/>
            <person name="Delaux P.M."/>
            <person name="Dal Grande F."/>
            <person name="Keller J."/>
        </authorList>
    </citation>
    <scope>NUCLEOTIDE SEQUENCE [LARGE SCALE GENOMIC DNA]</scope>
    <source>
        <strain evidence="10 11">SAG 245.80</strain>
    </source>
</reference>
<name>A0AAW1SHL6_9CHLO</name>
<dbReference type="PANTHER" id="PTHR46223:SF3">
    <property type="entry name" value="HISTONE-LYSINE N-METHYLTRANSFERASE SET-23"/>
    <property type="match status" value="1"/>
</dbReference>
<dbReference type="InterPro" id="IPR003616">
    <property type="entry name" value="Post-SET_dom"/>
</dbReference>
<evidence type="ECO:0000259" key="8">
    <source>
        <dbReference type="PROSITE" id="PS50867"/>
    </source>
</evidence>
<evidence type="ECO:0000256" key="6">
    <source>
        <dbReference type="ARBA" id="ARBA00022723"/>
    </source>
</evidence>
<evidence type="ECO:0000256" key="2">
    <source>
        <dbReference type="ARBA" id="ARBA00022454"/>
    </source>
</evidence>
<feature type="domain" description="Post-SET" evidence="9">
    <location>
        <begin position="231"/>
        <end position="247"/>
    </location>
</feature>
<dbReference type="PANTHER" id="PTHR46223">
    <property type="entry name" value="HISTONE-LYSINE N-METHYLTRANSFERASE SUV39H"/>
    <property type="match status" value="1"/>
</dbReference>
<dbReference type="InterPro" id="IPR050973">
    <property type="entry name" value="H3K9_Histone-Lys_N-MTase"/>
</dbReference>
<keyword evidence="3" id="KW-0489">Methyltransferase</keyword>
<dbReference type="Gene3D" id="2.170.270.10">
    <property type="entry name" value="SET domain"/>
    <property type="match status" value="1"/>
</dbReference>
<dbReference type="PROSITE" id="PS50867">
    <property type="entry name" value="PRE_SET"/>
    <property type="match status" value="1"/>
</dbReference>
<sequence>MDRDPSLIDDYGCDCGGSAAYGNREERVCGASCPCGLDSAGRLHLDADGCFLGDTDELEQLVLSECGPACGCGPACPFRATQRGLAISVLLVQHASKGWVALAGAEVRRGAFVCLYAGEVISTPEASKRLAEYDHAACEQPSAPGHALLVVREVLPSGSACLRTNIDATRRGNAARFFNHDCGGGTLALTLVRCAGCPLPRAALFARGDLPRGAELTFRYGPPSAGGGRARQRRCACGAAACLGYLPSESV</sequence>
<evidence type="ECO:0000256" key="5">
    <source>
        <dbReference type="ARBA" id="ARBA00022691"/>
    </source>
</evidence>
<dbReference type="InterPro" id="IPR007728">
    <property type="entry name" value="Pre-SET_dom"/>
</dbReference>
<gene>
    <name evidence="10" type="ORF">WJX81_005520</name>
</gene>
<keyword evidence="4" id="KW-0808">Transferase</keyword>
<organism evidence="10 11">
    <name type="scientific">Elliptochloris bilobata</name>
    <dbReference type="NCBI Taxonomy" id="381761"/>
    <lineage>
        <taxon>Eukaryota</taxon>
        <taxon>Viridiplantae</taxon>
        <taxon>Chlorophyta</taxon>
        <taxon>core chlorophytes</taxon>
        <taxon>Trebouxiophyceae</taxon>
        <taxon>Trebouxiophyceae incertae sedis</taxon>
        <taxon>Elliptochloris clade</taxon>
        <taxon>Elliptochloris</taxon>
    </lineage>
</organism>
<protein>
    <recommendedName>
        <fullName evidence="12">SET domain-containing protein</fullName>
    </recommendedName>
</protein>
<dbReference type="GO" id="GO:0005694">
    <property type="term" value="C:chromosome"/>
    <property type="evidence" value="ECO:0007669"/>
    <property type="project" value="UniProtKB-SubCell"/>
</dbReference>
<dbReference type="SMART" id="SM00317">
    <property type="entry name" value="SET"/>
    <property type="match status" value="1"/>
</dbReference>
<dbReference type="EMBL" id="JALJOU010000003">
    <property type="protein sequence ID" value="KAK9845395.1"/>
    <property type="molecule type" value="Genomic_DNA"/>
</dbReference>
<evidence type="ECO:0000313" key="10">
    <source>
        <dbReference type="EMBL" id="KAK9845395.1"/>
    </source>
</evidence>
<dbReference type="Proteomes" id="UP001445335">
    <property type="component" value="Unassembled WGS sequence"/>
</dbReference>
<keyword evidence="7" id="KW-0862">Zinc</keyword>
<dbReference type="Pfam" id="PF00856">
    <property type="entry name" value="SET"/>
    <property type="match status" value="1"/>
</dbReference>
<keyword evidence="11" id="KW-1185">Reference proteome</keyword>
<dbReference type="SUPFAM" id="SSF82199">
    <property type="entry name" value="SET domain"/>
    <property type="match status" value="1"/>
</dbReference>
<evidence type="ECO:0000256" key="1">
    <source>
        <dbReference type="ARBA" id="ARBA00004286"/>
    </source>
</evidence>
<keyword evidence="6" id="KW-0479">Metal-binding</keyword>
<evidence type="ECO:0000259" key="9">
    <source>
        <dbReference type="PROSITE" id="PS50868"/>
    </source>
</evidence>
<evidence type="ECO:0000313" key="11">
    <source>
        <dbReference type="Proteomes" id="UP001445335"/>
    </source>
</evidence>
<dbReference type="PROSITE" id="PS50868">
    <property type="entry name" value="POST_SET"/>
    <property type="match status" value="1"/>
</dbReference>
<evidence type="ECO:0008006" key="12">
    <source>
        <dbReference type="Google" id="ProtNLM"/>
    </source>
</evidence>
<evidence type="ECO:0000256" key="4">
    <source>
        <dbReference type="ARBA" id="ARBA00022679"/>
    </source>
</evidence>
<dbReference type="AlphaFoldDB" id="A0AAW1SHL6"/>
<comment type="caution">
    <text evidence="10">The sequence shown here is derived from an EMBL/GenBank/DDBJ whole genome shotgun (WGS) entry which is preliminary data.</text>
</comment>
<dbReference type="GO" id="GO:0005634">
    <property type="term" value="C:nucleus"/>
    <property type="evidence" value="ECO:0007669"/>
    <property type="project" value="InterPro"/>
</dbReference>
<dbReference type="InterPro" id="IPR001214">
    <property type="entry name" value="SET_dom"/>
</dbReference>
<comment type="subcellular location">
    <subcellularLocation>
        <location evidence="1">Chromosome</location>
    </subcellularLocation>
</comment>